<protein>
    <submittedName>
        <fullName evidence="2">Uncharacterized protein</fullName>
    </submittedName>
</protein>
<feature type="transmembrane region" description="Helical" evidence="1">
    <location>
        <begin position="195"/>
        <end position="214"/>
    </location>
</feature>
<name>A0A3A6PMD1_9EURY</name>
<dbReference type="Proteomes" id="UP000276588">
    <property type="component" value="Unassembled WGS sequence"/>
</dbReference>
<evidence type="ECO:0000313" key="2">
    <source>
        <dbReference type="EMBL" id="RJX42660.1"/>
    </source>
</evidence>
<dbReference type="EMBL" id="QKNY01000013">
    <property type="protein sequence ID" value="RJX42660.1"/>
    <property type="molecule type" value="Genomic_DNA"/>
</dbReference>
<proteinExistence type="predicted"/>
<dbReference type="AlphaFoldDB" id="A0A3A6PMD1"/>
<evidence type="ECO:0000256" key="1">
    <source>
        <dbReference type="SAM" id="Phobius"/>
    </source>
</evidence>
<comment type="caution">
    <text evidence="2">The sequence shown here is derived from an EMBL/GenBank/DDBJ whole genome shotgun (WGS) entry which is preliminary data.</text>
</comment>
<organism evidence="2 3">
    <name type="scientific">Halonotius aquaticus</name>
    <dbReference type="NCBI Taxonomy" id="2216978"/>
    <lineage>
        <taxon>Archaea</taxon>
        <taxon>Methanobacteriati</taxon>
        <taxon>Methanobacteriota</taxon>
        <taxon>Stenosarchaea group</taxon>
        <taxon>Halobacteria</taxon>
        <taxon>Halobacteriales</taxon>
        <taxon>Haloferacaceae</taxon>
        <taxon>Halonotius</taxon>
    </lineage>
</organism>
<accession>A0A3A6PMD1</accession>
<gene>
    <name evidence="2" type="ORF">DM826_08150</name>
</gene>
<feature type="transmembrane region" description="Helical" evidence="1">
    <location>
        <begin position="226"/>
        <end position="253"/>
    </location>
</feature>
<keyword evidence="1" id="KW-1133">Transmembrane helix</keyword>
<keyword evidence="1" id="KW-0472">Membrane</keyword>
<feature type="transmembrane region" description="Helical" evidence="1">
    <location>
        <begin position="163"/>
        <end position="183"/>
    </location>
</feature>
<reference evidence="2 3" key="1">
    <citation type="submission" date="2018-06" db="EMBL/GenBank/DDBJ databases">
        <title>Halonotius sp. F13-13 a new haloarchaeeon isolated from a solar saltern from Isla Cristina, Huelva, Spain.</title>
        <authorList>
            <person name="Duran-Viseras A."/>
            <person name="Sanchez-Porro C."/>
            <person name="Ventosa A."/>
        </authorList>
    </citation>
    <scope>NUCLEOTIDE SEQUENCE [LARGE SCALE GENOMIC DNA]</scope>
    <source>
        <strain evidence="2 3">F13-13</strain>
    </source>
</reference>
<dbReference type="RefSeq" id="WP_120102912.1">
    <property type="nucleotide sequence ID" value="NZ_QKNY01000013.1"/>
</dbReference>
<keyword evidence="3" id="KW-1185">Reference proteome</keyword>
<sequence length="259" mass="26989">MSHTRNRLIVGVLIAVLLCTSGLLPAPIAASPYETTAPAPYLHQAVPETSDRFDRLTAEYGFDPDEAVDISTLPATSQQVVERTVSGSPDADGWYRYELPVCVDSVLVCDSVREPPTVFTYGTAQPSEIFTLVDVGEERYLLQTGVQPGADTTGDLRGQSVGIYTWLAGLLPLGVLVGAATVIGHHSNRRRVADLVVALGGVVLAAGLAVPYLVVGDVVAYDAIAWPLFGGVLAAVGVALVGVAWLAVGYAGATGTTPS</sequence>
<evidence type="ECO:0000313" key="3">
    <source>
        <dbReference type="Proteomes" id="UP000276588"/>
    </source>
</evidence>
<dbReference type="OrthoDB" id="342337at2157"/>
<keyword evidence="1" id="KW-0812">Transmembrane</keyword>